<gene>
    <name evidence="2" type="ORF">AGABI1DRAFT_131086</name>
</gene>
<feature type="region of interest" description="Disordered" evidence="1">
    <location>
        <begin position="46"/>
        <end position="66"/>
    </location>
</feature>
<reference evidence="3" key="1">
    <citation type="journal article" date="2012" name="Proc. Natl. Acad. Sci. U.S.A.">
        <title>Genome sequence of the button mushroom Agaricus bisporus reveals mechanisms governing adaptation to a humic-rich ecological niche.</title>
        <authorList>
            <person name="Morin E."/>
            <person name="Kohler A."/>
            <person name="Baker A.R."/>
            <person name="Foulongne-Oriol M."/>
            <person name="Lombard V."/>
            <person name="Nagy L.G."/>
            <person name="Ohm R.A."/>
            <person name="Patyshakuliyeva A."/>
            <person name="Brun A."/>
            <person name="Aerts A.L."/>
            <person name="Bailey A.M."/>
            <person name="Billette C."/>
            <person name="Coutinho P.M."/>
            <person name="Deakin G."/>
            <person name="Doddapaneni H."/>
            <person name="Floudas D."/>
            <person name="Grimwood J."/>
            <person name="Hilden K."/>
            <person name="Kuees U."/>
            <person name="LaButti K.M."/>
            <person name="Lapidus A."/>
            <person name="Lindquist E.A."/>
            <person name="Lucas S.M."/>
            <person name="Murat C."/>
            <person name="Riley R.W."/>
            <person name="Salamov A.A."/>
            <person name="Schmutz J."/>
            <person name="Subramanian V."/>
            <person name="Woesten H.A.B."/>
            <person name="Xu J."/>
            <person name="Eastwood D.C."/>
            <person name="Foster G.D."/>
            <person name="Sonnenberg A.S."/>
            <person name="Cullen D."/>
            <person name="de Vries R.P."/>
            <person name="Lundell T."/>
            <person name="Hibbett D.S."/>
            <person name="Henrissat B."/>
            <person name="Burton K.S."/>
            <person name="Kerrigan R.W."/>
            <person name="Challen M.P."/>
            <person name="Grigoriev I.V."/>
            <person name="Martin F."/>
        </authorList>
    </citation>
    <scope>NUCLEOTIDE SEQUENCE [LARGE SCALE GENOMIC DNA]</scope>
    <source>
        <strain evidence="3">JB137-S8 / ATCC MYA-4627 / FGSC 10392</strain>
    </source>
</reference>
<evidence type="ECO:0000256" key="1">
    <source>
        <dbReference type="SAM" id="MobiDB-lite"/>
    </source>
</evidence>
<keyword evidence="3" id="KW-1185">Reference proteome</keyword>
<evidence type="ECO:0000313" key="2">
    <source>
        <dbReference type="EMBL" id="EKM76798.1"/>
    </source>
</evidence>
<organism evidence="2 3">
    <name type="scientific">Agaricus bisporus var. burnettii (strain JB137-S8 / ATCC MYA-4627 / FGSC 10392)</name>
    <name type="common">White button mushroom</name>
    <dbReference type="NCBI Taxonomy" id="597362"/>
    <lineage>
        <taxon>Eukaryota</taxon>
        <taxon>Fungi</taxon>
        <taxon>Dikarya</taxon>
        <taxon>Basidiomycota</taxon>
        <taxon>Agaricomycotina</taxon>
        <taxon>Agaricomycetes</taxon>
        <taxon>Agaricomycetidae</taxon>
        <taxon>Agaricales</taxon>
        <taxon>Agaricineae</taxon>
        <taxon>Agaricaceae</taxon>
        <taxon>Agaricus</taxon>
    </lineage>
</organism>
<protein>
    <submittedName>
        <fullName evidence="2">Uncharacterized protein</fullName>
    </submittedName>
</protein>
<dbReference type="InParanoid" id="K5X0Z7"/>
<dbReference type="HOGENOM" id="CLU_2468527_0_0_1"/>
<dbReference type="KEGG" id="abp:AGABI1DRAFT131086"/>
<accession>K5X0Z7</accession>
<dbReference type="GeneID" id="18827372"/>
<dbReference type="RefSeq" id="XP_007332686.1">
    <property type="nucleotide sequence ID" value="XM_007332624.1"/>
</dbReference>
<dbReference type="AlphaFoldDB" id="K5X0Z7"/>
<dbReference type="Proteomes" id="UP000008493">
    <property type="component" value="Unassembled WGS sequence"/>
</dbReference>
<proteinExistence type="predicted"/>
<sequence>MNFMKNLQNFRKKIFGSFEVKGTSEPLNDSCRLRGPERKVAKHLHGEANGANVGSGARESEQKSSIMSRMFAKLFKGSGKKEQEKSNK</sequence>
<name>K5X0Z7_AGABU</name>
<evidence type="ECO:0000313" key="3">
    <source>
        <dbReference type="Proteomes" id="UP000008493"/>
    </source>
</evidence>
<dbReference type="EMBL" id="JH971400">
    <property type="protein sequence ID" value="EKM76798.1"/>
    <property type="molecule type" value="Genomic_DNA"/>
</dbReference>